<proteinExistence type="predicted"/>
<accession>A0AC11BQ46</accession>
<reference evidence="1" key="1">
    <citation type="submission" date="2020-11" db="EMBL/GenBank/DDBJ databases">
        <authorList>
            <person name="Davenport K.M."/>
            <person name="Bickhart D.M."/>
            <person name="Smith T.P.L."/>
            <person name="Murdoch B.M."/>
            <person name="Rosen B.D."/>
        </authorList>
    </citation>
    <scope>NUCLEOTIDE SEQUENCE [LARGE SCALE GENOMIC DNA]</scope>
    <source>
        <strain evidence="1">OAR_USU_Benz2616</strain>
    </source>
</reference>
<organism evidence="1">
    <name type="scientific">Ovis aries</name>
    <name type="common">Sheep</name>
    <dbReference type="NCBI Taxonomy" id="9940"/>
    <lineage>
        <taxon>Eukaryota</taxon>
        <taxon>Metazoa</taxon>
        <taxon>Chordata</taxon>
        <taxon>Craniata</taxon>
        <taxon>Vertebrata</taxon>
        <taxon>Euteleostomi</taxon>
        <taxon>Mammalia</taxon>
        <taxon>Eutheria</taxon>
        <taxon>Laurasiatheria</taxon>
        <taxon>Artiodactyla</taxon>
        <taxon>Ruminantia</taxon>
        <taxon>Pecora</taxon>
        <taxon>Bovidae</taxon>
        <taxon>Caprinae</taxon>
        <taxon>Ovis</taxon>
    </lineage>
</organism>
<evidence type="ECO:0000313" key="1">
    <source>
        <dbReference type="Ensembl" id="ENSOARP00020017768.2"/>
    </source>
</evidence>
<gene>
    <name evidence="1" type="primary">CAST</name>
</gene>
<name>A0AC11BQ46_SHEEP</name>
<dbReference type="Ensembl" id="ENSOART00020021462.2">
    <property type="protein sequence ID" value="ENSOARP00020017768.2"/>
    <property type="gene ID" value="ENSOARG00020012132.2"/>
</dbReference>
<reference evidence="1" key="2">
    <citation type="submission" date="2025-08" db="UniProtKB">
        <authorList>
            <consortium name="Ensembl"/>
        </authorList>
    </citation>
    <scope>IDENTIFICATION</scope>
</reference>
<reference evidence="1" key="3">
    <citation type="submission" date="2025-09" db="UniProtKB">
        <authorList>
            <consortium name="Ensembl"/>
        </authorList>
    </citation>
    <scope>IDENTIFICATION</scope>
</reference>
<sequence length="619" mass="66362">MNPTEAKAVKTEPEKKPQSSKPKSQPKHPSDTRSKHAPKEKAVSKSSEQPPSEKSTKPKTKSQDEISGGGKSAVPAVAAAASAEPADKNKESKLLTSAVPVESKPSKPSAKSDMDTALDDLIDTLGEPEETKEDTTTYTGPEVSDPMSSTYIEELGKREVTLPPKYRELLNKPLGPNDAIDALSSDFTCSSPTADAKKTEKEKSTEEALKAQSAGVIRSAAPPKEKRRKVEEDTMTEQALEALSASLGTRKPEPELDPSSIKEVDEPLSESELIDELSEDFDRSKCKEKQSKPTEKTEASPAAAPVPVAEDVPRTSMCSVQSAPPTAAPAKGMVPDDAVEALAGSLGKKEADPEDGKPVEDKVKEKAKEEDREKLGEREETIPPDYRLEEAKDKDGKPLPPKEVKEPLPPLSEDFLLDALSKDFTVPSDTSSPQFEDAKLSAVVSEVVSQTPAPTTQAAGPPRDSARDNKELDDALDQLSDSLGQRQPDPDEHKPVEDKVKEKAKAEHRDKLGERDDTIPPKYQHLLDDNKEGTPGKPKASEKPEASEKPAGAQDPIDALSGDLDSCPSTTEASTNTAKDKDKKPASSDKAPRNGGKAKDSTKAKEETSKPKADGKSTS</sequence>
<protein>
    <submittedName>
        <fullName evidence="1">Calpastatin</fullName>
    </submittedName>
</protein>